<evidence type="ECO:0000313" key="15">
    <source>
        <dbReference type="Proteomes" id="UP001139485"/>
    </source>
</evidence>
<dbReference type="SUPFAM" id="SSF52283">
    <property type="entry name" value="Formate/glycerate dehydrogenase catalytic domain-like"/>
    <property type="match status" value="1"/>
</dbReference>
<keyword evidence="5 11" id="KW-0028">Amino-acid biosynthesis</keyword>
<evidence type="ECO:0000256" key="3">
    <source>
        <dbReference type="ARBA" id="ARBA00005854"/>
    </source>
</evidence>
<dbReference type="InterPro" id="IPR006139">
    <property type="entry name" value="D-isomer_2_OHA_DH_cat_dom"/>
</dbReference>
<evidence type="ECO:0000259" key="13">
    <source>
        <dbReference type="PROSITE" id="PS51671"/>
    </source>
</evidence>
<comment type="pathway">
    <text evidence="2 11">Amino-acid biosynthesis; L-serine biosynthesis; L-serine from 3-phospho-D-glycerate: step 1/3.</text>
</comment>
<dbReference type="Pfam" id="PF00389">
    <property type="entry name" value="2-Hacid_dh"/>
    <property type="match status" value="1"/>
</dbReference>
<feature type="region of interest" description="Disordered" evidence="12">
    <location>
        <begin position="1"/>
        <end position="26"/>
    </location>
</feature>
<dbReference type="InterPro" id="IPR050857">
    <property type="entry name" value="D-2-hydroxyacid_DH"/>
</dbReference>
<dbReference type="PROSITE" id="PS51671">
    <property type="entry name" value="ACT"/>
    <property type="match status" value="1"/>
</dbReference>
<gene>
    <name evidence="14" type="primary">serA</name>
    <name evidence="14" type="ORF">M8330_05385</name>
</gene>
<dbReference type="FunFam" id="3.40.50.720:FF:000021">
    <property type="entry name" value="D-3-phosphoglycerate dehydrogenase"/>
    <property type="match status" value="1"/>
</dbReference>
<dbReference type="Pfam" id="PF02826">
    <property type="entry name" value="2-Hacid_dh_C"/>
    <property type="match status" value="1"/>
</dbReference>
<evidence type="ECO:0000256" key="9">
    <source>
        <dbReference type="ARBA" id="ARBA00048126"/>
    </source>
</evidence>
<proteinExistence type="inferred from homology"/>
<protein>
    <recommendedName>
        <fullName evidence="4 11">D-3-phosphoglycerate dehydrogenase</fullName>
        <ecNumber evidence="11">1.1.1.95</ecNumber>
    </recommendedName>
</protein>
<dbReference type="SUPFAM" id="SSF55021">
    <property type="entry name" value="ACT-like"/>
    <property type="match status" value="1"/>
</dbReference>
<dbReference type="Proteomes" id="UP001139485">
    <property type="component" value="Unassembled WGS sequence"/>
</dbReference>
<evidence type="ECO:0000256" key="1">
    <source>
        <dbReference type="ARBA" id="ARBA00003800"/>
    </source>
</evidence>
<evidence type="ECO:0000256" key="11">
    <source>
        <dbReference type="RuleBase" id="RU363003"/>
    </source>
</evidence>
<name>A0A9X2D7X8_9ACTN</name>
<dbReference type="Gene3D" id="3.30.1330.90">
    <property type="entry name" value="D-3-phosphoglycerate dehydrogenase, domain 3"/>
    <property type="match status" value="1"/>
</dbReference>
<keyword evidence="8 11" id="KW-0718">Serine biosynthesis</keyword>
<dbReference type="RefSeq" id="WP_250826490.1">
    <property type="nucleotide sequence ID" value="NZ_JAMOIL010000005.1"/>
</dbReference>
<evidence type="ECO:0000256" key="6">
    <source>
        <dbReference type="ARBA" id="ARBA00023002"/>
    </source>
</evidence>
<dbReference type="GO" id="GO:0004617">
    <property type="term" value="F:phosphoglycerate dehydrogenase activity"/>
    <property type="evidence" value="ECO:0007669"/>
    <property type="project" value="UniProtKB-UniRule"/>
</dbReference>
<dbReference type="InterPro" id="IPR029752">
    <property type="entry name" value="D-isomer_DH_CS1"/>
</dbReference>
<dbReference type="InterPro" id="IPR002912">
    <property type="entry name" value="ACT_dom"/>
</dbReference>
<dbReference type="CDD" id="cd12173">
    <property type="entry name" value="PGDH_4"/>
    <property type="match status" value="1"/>
</dbReference>
<evidence type="ECO:0000256" key="12">
    <source>
        <dbReference type="SAM" id="MobiDB-lite"/>
    </source>
</evidence>
<evidence type="ECO:0000256" key="4">
    <source>
        <dbReference type="ARBA" id="ARBA00021582"/>
    </source>
</evidence>
<evidence type="ECO:0000256" key="2">
    <source>
        <dbReference type="ARBA" id="ARBA00005216"/>
    </source>
</evidence>
<evidence type="ECO:0000256" key="10">
    <source>
        <dbReference type="ARBA" id="ARBA00048731"/>
    </source>
</evidence>
<evidence type="ECO:0000256" key="7">
    <source>
        <dbReference type="ARBA" id="ARBA00023027"/>
    </source>
</evidence>
<dbReference type="InterPro" id="IPR045626">
    <property type="entry name" value="PGDH_ASB_dom"/>
</dbReference>
<evidence type="ECO:0000256" key="8">
    <source>
        <dbReference type="ARBA" id="ARBA00023299"/>
    </source>
</evidence>
<keyword evidence="15" id="KW-1185">Reference proteome</keyword>
<dbReference type="Pfam" id="PF19304">
    <property type="entry name" value="PGDH_inter"/>
    <property type="match status" value="1"/>
</dbReference>
<sequence>MSLPVDAPTSADPLEPPPVESLPVETLPVETLPVDPARPVPRLRTAHQPGLSAASAVLDAAAGREDAQPYPVPTSPLRPVARPVAVIAEALHPVTDAELGPGVDVRRVDGGDRAALLAAVRDAQALLVRSGTVVDEELLAAAPRLKVVARAGTGLRNVDVRACTHAGVMVVTAPTANLVSAAELTVGLMIAAARRVGAAHASLRHGEWQRDRFVGTELHGKTLGILGLGRVGVLVAQRMAAFGMRLVAHDPFVQAGRAAQLGVQLVDLDTLLRESDVLSVHLPRTTETLGLLGREQLARVKPGLVLVNAARGGIVDECALYDALLEGRVGAAGIDTFAEEPAAGNALLALDNVVATPHLGASTEDALEKAGRSVARSVRQALSGELVPDAVNVHGGVIAEEVRPSIGLTERLGRLFTGLSGGSAVSMDVEARGELADHDVRVLELAALKGALSGVVLDDSVSYVNVSLLAAERGTAVRLITDPESPDHRTLVTVRGTLADAHQVSVSGTLVGTGERQRLVAVDGIDLDVELADHLAFLRHPDRPGTVGVLGQVLGAAGVNIAGMQVVRLDGEVLVALALDSAVPQPVLDTLGNALSASWARTVSLV</sequence>
<keyword evidence="7 11" id="KW-0520">NAD</keyword>
<comment type="function">
    <text evidence="1">Catalyzes the reversible oxidation of 3-phospho-D-glycerate to 3-phosphonooxypyruvate, the first step of the phosphorylated L-serine biosynthesis pathway. Also catalyzes the reversible oxidation of 2-hydroxyglutarate to 2-oxoglutarate.</text>
</comment>
<dbReference type="CDD" id="cd04902">
    <property type="entry name" value="ACT_3PGDH-xct"/>
    <property type="match status" value="1"/>
</dbReference>
<dbReference type="GO" id="GO:0006564">
    <property type="term" value="P:L-serine biosynthetic process"/>
    <property type="evidence" value="ECO:0007669"/>
    <property type="project" value="UniProtKB-UniRule"/>
</dbReference>
<evidence type="ECO:0000256" key="5">
    <source>
        <dbReference type="ARBA" id="ARBA00022605"/>
    </source>
</evidence>
<dbReference type="Gene3D" id="3.40.50.720">
    <property type="entry name" value="NAD(P)-binding Rossmann-like Domain"/>
    <property type="match status" value="2"/>
</dbReference>
<dbReference type="EMBL" id="JAMOIL010000005">
    <property type="protein sequence ID" value="MCM0619724.1"/>
    <property type="molecule type" value="Genomic_DNA"/>
</dbReference>
<organism evidence="14 15">
    <name type="scientific">Nocardioides bruguierae</name>
    <dbReference type="NCBI Taxonomy" id="2945102"/>
    <lineage>
        <taxon>Bacteria</taxon>
        <taxon>Bacillati</taxon>
        <taxon>Actinomycetota</taxon>
        <taxon>Actinomycetes</taxon>
        <taxon>Propionibacteriales</taxon>
        <taxon>Nocardioidaceae</taxon>
        <taxon>Nocardioides</taxon>
    </lineage>
</organism>
<dbReference type="PROSITE" id="PS00671">
    <property type="entry name" value="D_2_HYDROXYACID_DH_3"/>
    <property type="match status" value="1"/>
</dbReference>
<dbReference type="InterPro" id="IPR006140">
    <property type="entry name" value="D-isomer_DH_NAD-bd"/>
</dbReference>
<comment type="caution">
    <text evidence="14">The sequence shown here is derived from an EMBL/GenBank/DDBJ whole genome shotgun (WGS) entry which is preliminary data.</text>
</comment>
<dbReference type="InterPro" id="IPR006236">
    <property type="entry name" value="PGDH"/>
</dbReference>
<dbReference type="InterPro" id="IPR045865">
    <property type="entry name" value="ACT-like_dom_sf"/>
</dbReference>
<dbReference type="SUPFAM" id="SSF51735">
    <property type="entry name" value="NAD(P)-binding Rossmann-fold domains"/>
    <property type="match status" value="1"/>
</dbReference>
<dbReference type="PROSITE" id="PS00670">
    <property type="entry name" value="D_2_HYDROXYACID_DH_2"/>
    <property type="match status" value="1"/>
</dbReference>
<dbReference type="GO" id="GO:0051287">
    <property type="term" value="F:NAD binding"/>
    <property type="evidence" value="ECO:0007669"/>
    <property type="project" value="UniProtKB-UniRule"/>
</dbReference>
<dbReference type="EC" id="1.1.1.95" evidence="11"/>
<dbReference type="InterPro" id="IPR029009">
    <property type="entry name" value="ASB_dom_sf"/>
</dbReference>
<dbReference type="NCBIfam" id="TIGR01327">
    <property type="entry name" value="PGDH"/>
    <property type="match status" value="1"/>
</dbReference>
<keyword evidence="6 11" id="KW-0560">Oxidoreductase</keyword>
<dbReference type="SUPFAM" id="SSF143548">
    <property type="entry name" value="Serine metabolism enzymes domain"/>
    <property type="match status" value="1"/>
</dbReference>
<accession>A0A9X2D7X8</accession>
<evidence type="ECO:0000313" key="14">
    <source>
        <dbReference type="EMBL" id="MCM0619724.1"/>
    </source>
</evidence>
<dbReference type="Gene3D" id="3.30.70.260">
    <property type="match status" value="1"/>
</dbReference>
<comment type="similarity">
    <text evidence="3 11">Belongs to the D-isomer specific 2-hydroxyacid dehydrogenase family.</text>
</comment>
<reference evidence="14" key="1">
    <citation type="submission" date="2022-05" db="EMBL/GenBank/DDBJ databases">
        <authorList>
            <person name="Tuo L."/>
        </authorList>
    </citation>
    <scope>NUCLEOTIDE SEQUENCE</scope>
    <source>
        <strain evidence="14">BSK12Z-4</strain>
    </source>
</reference>
<dbReference type="AlphaFoldDB" id="A0A9X2D7X8"/>
<dbReference type="PROSITE" id="PS00065">
    <property type="entry name" value="D_2_HYDROXYACID_DH_1"/>
    <property type="match status" value="1"/>
</dbReference>
<feature type="domain" description="ACT" evidence="13">
    <location>
        <begin position="535"/>
        <end position="606"/>
    </location>
</feature>
<dbReference type="PANTHER" id="PTHR42789:SF1">
    <property type="entry name" value="D-ISOMER SPECIFIC 2-HYDROXYACID DEHYDROGENASE FAMILY PROTEIN (AFU_ORTHOLOGUE AFUA_6G10090)"/>
    <property type="match status" value="1"/>
</dbReference>
<dbReference type="PANTHER" id="PTHR42789">
    <property type="entry name" value="D-ISOMER SPECIFIC 2-HYDROXYACID DEHYDROGENASE FAMILY PROTEIN (AFU_ORTHOLOGUE AFUA_6G10090)"/>
    <property type="match status" value="1"/>
</dbReference>
<comment type="catalytic activity">
    <reaction evidence="10 11">
        <text>(2R)-3-phosphoglycerate + NAD(+) = 3-phosphooxypyruvate + NADH + H(+)</text>
        <dbReference type="Rhea" id="RHEA:12641"/>
        <dbReference type="ChEBI" id="CHEBI:15378"/>
        <dbReference type="ChEBI" id="CHEBI:18110"/>
        <dbReference type="ChEBI" id="CHEBI:57540"/>
        <dbReference type="ChEBI" id="CHEBI:57945"/>
        <dbReference type="ChEBI" id="CHEBI:58272"/>
        <dbReference type="EC" id="1.1.1.95"/>
    </reaction>
</comment>
<dbReference type="InterPro" id="IPR036291">
    <property type="entry name" value="NAD(P)-bd_dom_sf"/>
</dbReference>
<dbReference type="InterPro" id="IPR029753">
    <property type="entry name" value="D-isomer_DH_CS"/>
</dbReference>
<comment type="catalytic activity">
    <reaction evidence="9">
        <text>(R)-2-hydroxyglutarate + NAD(+) = 2-oxoglutarate + NADH + H(+)</text>
        <dbReference type="Rhea" id="RHEA:49612"/>
        <dbReference type="ChEBI" id="CHEBI:15378"/>
        <dbReference type="ChEBI" id="CHEBI:15801"/>
        <dbReference type="ChEBI" id="CHEBI:16810"/>
        <dbReference type="ChEBI" id="CHEBI:57540"/>
        <dbReference type="ChEBI" id="CHEBI:57945"/>
        <dbReference type="EC" id="1.1.1.399"/>
    </reaction>
</comment>